<accession>A0A173UUZ4</accession>
<evidence type="ECO:0000313" key="13">
    <source>
        <dbReference type="Proteomes" id="UP000095439"/>
    </source>
</evidence>
<protein>
    <submittedName>
        <fullName evidence="8">MarR family transcriptional regulator</fullName>
    </submittedName>
    <submittedName>
        <fullName evidence="5">Transcriptional repressor MprA</fullName>
    </submittedName>
</protein>
<evidence type="ECO:0000313" key="11">
    <source>
        <dbReference type="EMBL" id="NSE56983.1"/>
    </source>
</evidence>
<dbReference type="EMBL" id="WWSC01000001">
    <property type="protein sequence ID" value="MZK40128.1"/>
    <property type="molecule type" value="Genomic_DNA"/>
</dbReference>
<dbReference type="GO" id="GO:0003700">
    <property type="term" value="F:DNA-binding transcription factor activity"/>
    <property type="evidence" value="ECO:0007669"/>
    <property type="project" value="InterPro"/>
</dbReference>
<evidence type="ECO:0000313" key="5">
    <source>
        <dbReference type="EMBL" id="CUN18769.1"/>
    </source>
</evidence>
<evidence type="ECO:0000256" key="1">
    <source>
        <dbReference type="ARBA" id="ARBA00023015"/>
    </source>
</evidence>
<dbReference type="Proteomes" id="UP000446719">
    <property type="component" value="Unassembled WGS sequence"/>
</dbReference>
<dbReference type="InterPro" id="IPR036388">
    <property type="entry name" value="WH-like_DNA-bd_sf"/>
</dbReference>
<dbReference type="Proteomes" id="UP000449249">
    <property type="component" value="Unassembled WGS sequence"/>
</dbReference>
<dbReference type="Proteomes" id="UP000095439">
    <property type="component" value="Unassembled WGS sequence"/>
</dbReference>
<evidence type="ECO:0000313" key="17">
    <source>
        <dbReference type="Proteomes" id="UP000472916"/>
    </source>
</evidence>
<name>A0A173UUZ4_9FIRM</name>
<evidence type="ECO:0000259" key="4">
    <source>
        <dbReference type="PROSITE" id="PS50995"/>
    </source>
</evidence>
<sequence>MKDKNWTDIVSKQGDLRHFASMAIRKSGKSEHTSAQEIDFLFRIALSEEPLTPRQITNAMGISKTIVSRLTDHLESKGFICKEASASDRRSYCIRITGAGKDEIDRMYYYYLDPLYTLQKNMKKEKFETLFQLIREANEILSSQKK</sequence>
<evidence type="ECO:0000313" key="7">
    <source>
        <dbReference type="EMBL" id="CUN52132.1"/>
    </source>
</evidence>
<organism evidence="5 14">
    <name type="scientific">Dorea longicatena</name>
    <dbReference type="NCBI Taxonomy" id="88431"/>
    <lineage>
        <taxon>Bacteria</taxon>
        <taxon>Bacillati</taxon>
        <taxon>Bacillota</taxon>
        <taxon>Clostridia</taxon>
        <taxon>Lachnospirales</taxon>
        <taxon>Lachnospiraceae</taxon>
        <taxon>Dorea</taxon>
    </lineage>
</organism>
<evidence type="ECO:0000313" key="14">
    <source>
        <dbReference type="Proteomes" id="UP000095597"/>
    </source>
</evidence>
<evidence type="ECO:0000313" key="8">
    <source>
        <dbReference type="EMBL" id="MZK09296.1"/>
    </source>
</evidence>
<dbReference type="RefSeq" id="WP_006428202.1">
    <property type="nucleotide sequence ID" value="NZ_CABIWY010000002.1"/>
</dbReference>
<evidence type="ECO:0000313" key="16">
    <source>
        <dbReference type="Proteomes" id="UP000449249"/>
    </source>
</evidence>
<dbReference type="InterPro" id="IPR000835">
    <property type="entry name" value="HTH_MarR-typ"/>
</dbReference>
<reference evidence="15 16" key="2">
    <citation type="journal article" date="2019" name="Nat. Med.">
        <title>A library of human gut bacterial isolates paired with longitudinal multiomics data enables mechanistic microbiome research.</title>
        <authorList>
            <person name="Poyet M."/>
            <person name="Groussin M."/>
            <person name="Gibbons S.M."/>
            <person name="Avila-Pacheco J."/>
            <person name="Jiang X."/>
            <person name="Kearney S.M."/>
            <person name="Perrotta A.R."/>
            <person name="Berdy B."/>
            <person name="Zhao S."/>
            <person name="Lieberman T.D."/>
            <person name="Swanson P.K."/>
            <person name="Smith M."/>
            <person name="Roesemann S."/>
            <person name="Alexander J.E."/>
            <person name="Rich S.A."/>
            <person name="Livny J."/>
            <person name="Vlamakis H."/>
            <person name="Clish C."/>
            <person name="Bullock K."/>
            <person name="Deik A."/>
            <person name="Scott J."/>
            <person name="Pierce K.A."/>
            <person name="Xavier R.J."/>
            <person name="Alm E.J."/>
        </authorList>
    </citation>
    <scope>NUCLEOTIDE SEQUENCE [LARGE SCALE GENOMIC DNA]</scope>
    <source>
        <strain evidence="8 16">BIOML-A1</strain>
        <strain evidence="10 17">BIOML-A6</strain>
        <strain evidence="9 15">BIOML-A7</strain>
    </source>
</reference>
<evidence type="ECO:0000256" key="2">
    <source>
        <dbReference type="ARBA" id="ARBA00023125"/>
    </source>
</evidence>
<keyword evidence="1" id="KW-0805">Transcription regulation</keyword>
<evidence type="ECO:0000313" key="12">
    <source>
        <dbReference type="Proteomes" id="UP000095380"/>
    </source>
</evidence>
<proteinExistence type="predicted"/>
<feature type="domain" description="HTH marR-type" evidence="4">
    <location>
        <begin position="1"/>
        <end position="139"/>
    </location>
</feature>
<dbReference type="InterPro" id="IPR023187">
    <property type="entry name" value="Tscrpt_reg_MarR-type_CS"/>
</dbReference>
<dbReference type="EMBL" id="JAAIOD010000002">
    <property type="protein sequence ID" value="NSE56983.1"/>
    <property type="molecule type" value="Genomic_DNA"/>
</dbReference>
<dbReference type="Gene3D" id="1.10.10.10">
    <property type="entry name" value="Winged helix-like DNA-binding domain superfamily/Winged helix DNA-binding domain"/>
    <property type="match status" value="1"/>
</dbReference>
<dbReference type="SUPFAM" id="SSF46785">
    <property type="entry name" value="Winged helix' DNA-binding domain"/>
    <property type="match status" value="1"/>
</dbReference>
<evidence type="ECO:0000313" key="6">
    <source>
        <dbReference type="EMBL" id="CUN43785.1"/>
    </source>
</evidence>
<dbReference type="EMBL" id="CYYY01000002">
    <property type="protein sequence ID" value="CUN52132.1"/>
    <property type="molecule type" value="Genomic_DNA"/>
</dbReference>
<dbReference type="EMBL" id="CYYM01000001">
    <property type="protein sequence ID" value="CUN43785.1"/>
    <property type="molecule type" value="Genomic_DNA"/>
</dbReference>
<evidence type="ECO:0000256" key="3">
    <source>
        <dbReference type="ARBA" id="ARBA00023163"/>
    </source>
</evidence>
<dbReference type="EMBL" id="CYXO01000016">
    <property type="protein sequence ID" value="CUN18769.1"/>
    <property type="molecule type" value="Genomic_DNA"/>
</dbReference>
<evidence type="ECO:0000313" key="15">
    <source>
        <dbReference type="Proteomes" id="UP000446719"/>
    </source>
</evidence>
<dbReference type="Pfam" id="PF01047">
    <property type="entry name" value="MarR"/>
    <property type="match status" value="1"/>
</dbReference>
<evidence type="ECO:0000313" key="10">
    <source>
        <dbReference type="EMBL" id="MZK40128.1"/>
    </source>
</evidence>
<dbReference type="AlphaFoldDB" id="A0A173UUZ4"/>
<dbReference type="PRINTS" id="PR00598">
    <property type="entry name" value="HTHMARR"/>
</dbReference>
<dbReference type="GO" id="GO:0003677">
    <property type="term" value="F:DNA binding"/>
    <property type="evidence" value="ECO:0007669"/>
    <property type="project" value="UniProtKB-KW"/>
</dbReference>
<dbReference type="PROSITE" id="PS01117">
    <property type="entry name" value="HTH_MARR_1"/>
    <property type="match status" value="1"/>
</dbReference>
<dbReference type="Proteomes" id="UP000724058">
    <property type="component" value="Unassembled WGS sequence"/>
</dbReference>
<dbReference type="EMBL" id="WWSB01000003">
    <property type="protein sequence ID" value="MZK17297.1"/>
    <property type="molecule type" value="Genomic_DNA"/>
</dbReference>
<keyword evidence="2" id="KW-0238">DNA-binding</keyword>
<keyword evidence="3" id="KW-0804">Transcription</keyword>
<dbReference type="Proteomes" id="UP000095380">
    <property type="component" value="Unassembled WGS sequence"/>
</dbReference>
<dbReference type="EMBL" id="WWSH01000002">
    <property type="protein sequence ID" value="MZK09296.1"/>
    <property type="molecule type" value="Genomic_DNA"/>
</dbReference>
<reference evidence="11" key="3">
    <citation type="journal article" date="2020" name="Cell Host Microbe">
        <title>Functional and Genomic Variation between Human-Derived Isolates of Lachnospiraceae Reveals Inter- and Intra-Species Diversity.</title>
        <authorList>
            <person name="Sorbara M.T."/>
            <person name="Littmann E.R."/>
            <person name="Fontana E."/>
            <person name="Moody T.U."/>
            <person name="Kohout C.E."/>
            <person name="Gjonbalaj M."/>
            <person name="Eaton V."/>
            <person name="Seok R."/>
            <person name="Leiner I.M."/>
            <person name="Pamer E.G."/>
        </authorList>
    </citation>
    <scope>NUCLEOTIDE SEQUENCE</scope>
    <source>
        <strain evidence="11">MSK.10.16</strain>
    </source>
</reference>
<dbReference type="InterPro" id="IPR036390">
    <property type="entry name" value="WH_DNA-bd_sf"/>
</dbReference>
<dbReference type="PANTHER" id="PTHR42756">
    <property type="entry name" value="TRANSCRIPTIONAL REGULATOR, MARR"/>
    <property type="match status" value="1"/>
</dbReference>
<dbReference type="SMART" id="SM00347">
    <property type="entry name" value="HTH_MARR"/>
    <property type="match status" value="1"/>
</dbReference>
<dbReference type="Proteomes" id="UP000472916">
    <property type="component" value="Unassembled WGS sequence"/>
</dbReference>
<dbReference type="GeneID" id="93137793"/>
<evidence type="ECO:0000313" key="9">
    <source>
        <dbReference type="EMBL" id="MZK17297.1"/>
    </source>
</evidence>
<dbReference type="eggNOG" id="COG1846">
    <property type="taxonomic scope" value="Bacteria"/>
</dbReference>
<reference evidence="12 13" key="1">
    <citation type="submission" date="2015-09" db="EMBL/GenBank/DDBJ databases">
        <authorList>
            <consortium name="Pathogen Informatics"/>
        </authorList>
    </citation>
    <scope>NUCLEOTIDE SEQUENCE [LARGE SCALE GENOMIC DNA]</scope>
    <source>
        <strain evidence="6 12">2789STDY5608851</strain>
        <strain evidence="7 13">2789STDY5608866</strain>
        <strain evidence="5 14">2789STDY5834961</strain>
    </source>
</reference>
<dbReference type="PROSITE" id="PS50995">
    <property type="entry name" value="HTH_MARR_2"/>
    <property type="match status" value="1"/>
</dbReference>
<reference evidence="11" key="4">
    <citation type="submission" date="2020-02" db="EMBL/GenBank/DDBJ databases">
        <authorList>
            <person name="Littmann E."/>
            <person name="Sorbara M."/>
        </authorList>
    </citation>
    <scope>NUCLEOTIDE SEQUENCE</scope>
    <source>
        <strain evidence="11">MSK.10.16</strain>
    </source>
</reference>
<dbReference type="OrthoDB" id="2051697at2"/>
<dbReference type="PANTHER" id="PTHR42756:SF1">
    <property type="entry name" value="TRANSCRIPTIONAL REPRESSOR OF EMRAB OPERON"/>
    <property type="match status" value="1"/>
</dbReference>
<dbReference type="Proteomes" id="UP000095597">
    <property type="component" value="Unassembled WGS sequence"/>
</dbReference>
<gene>
    <name evidence="6" type="ORF">ERS852408_00304</name>
    <name evidence="7" type="ORF">ERS852423_00704</name>
    <name evidence="5" type="ORF">ERS852573_02339</name>
    <name evidence="11" type="ORF">G4332_02390</name>
    <name evidence="10" type="ORF">GT528_00050</name>
    <name evidence="9" type="ORF">GT565_04000</name>
    <name evidence="8" type="ORF">GT576_02790</name>
</gene>